<evidence type="ECO:0000313" key="3">
    <source>
        <dbReference type="Proteomes" id="UP000653797"/>
    </source>
</evidence>
<name>A0A927B4R6_9BACT</name>
<proteinExistence type="predicted"/>
<reference evidence="2" key="1">
    <citation type="submission" date="2020-09" db="EMBL/GenBank/DDBJ databases">
        <authorList>
            <person name="Kim M.K."/>
        </authorList>
    </citation>
    <scope>NUCLEOTIDE SEQUENCE</scope>
    <source>
        <strain evidence="2">BT704</strain>
    </source>
</reference>
<comment type="caution">
    <text evidence="2">The sequence shown here is derived from an EMBL/GenBank/DDBJ whole genome shotgun (WGS) entry which is preliminary data.</text>
</comment>
<feature type="chain" id="PRO_5036919455" description="DUF4369 domain-containing protein" evidence="1">
    <location>
        <begin position="20"/>
        <end position="246"/>
    </location>
</feature>
<keyword evidence="1" id="KW-0732">Signal</keyword>
<feature type="signal peptide" evidence="1">
    <location>
        <begin position="1"/>
        <end position="19"/>
    </location>
</feature>
<evidence type="ECO:0000256" key="1">
    <source>
        <dbReference type="SAM" id="SignalP"/>
    </source>
</evidence>
<dbReference type="AlphaFoldDB" id="A0A927B4R6"/>
<accession>A0A927B4R6</accession>
<sequence>MRSFALAGPFFALSTVTYAQSQSIQMNTNTRDQINQGGLDIPKTGTLYGISGPAGKTIGDPYLDTTWQVGNVKFYGKILNTSDSLGGVPVRLDLMNHDVEIQAGANDIRSAKAPSVRYVVVNNKMGTTNQFINVREYRGEADALSGFFEQVSLGKMTLLEYPSIYVKRANFNAAMNTGSKDDELIKKFDWYVAHDGRAAKFSANKKAILELMADKKDQIDVFLKTEKPDLKSKSGLTKVFSYYNKL</sequence>
<gene>
    <name evidence="2" type="ORF">IC230_20285</name>
</gene>
<dbReference type="Proteomes" id="UP000653797">
    <property type="component" value="Unassembled WGS sequence"/>
</dbReference>
<evidence type="ECO:0000313" key="2">
    <source>
        <dbReference type="EMBL" id="MBD2755251.1"/>
    </source>
</evidence>
<keyword evidence="3" id="KW-1185">Reference proteome</keyword>
<protein>
    <recommendedName>
        <fullName evidence="4">DUF4369 domain-containing protein</fullName>
    </recommendedName>
</protein>
<dbReference type="EMBL" id="JACXAA010000007">
    <property type="protein sequence ID" value="MBD2755251.1"/>
    <property type="molecule type" value="Genomic_DNA"/>
</dbReference>
<organism evidence="2 3">
    <name type="scientific">Spirosoma validum</name>
    <dbReference type="NCBI Taxonomy" id="2771355"/>
    <lineage>
        <taxon>Bacteria</taxon>
        <taxon>Pseudomonadati</taxon>
        <taxon>Bacteroidota</taxon>
        <taxon>Cytophagia</taxon>
        <taxon>Cytophagales</taxon>
        <taxon>Cytophagaceae</taxon>
        <taxon>Spirosoma</taxon>
    </lineage>
</organism>
<evidence type="ECO:0008006" key="4">
    <source>
        <dbReference type="Google" id="ProtNLM"/>
    </source>
</evidence>